<gene>
    <name evidence="6" type="ORF">LJ725_01695</name>
</gene>
<dbReference type="SUPFAM" id="SSF48498">
    <property type="entry name" value="Tetracyclin repressor-like, C-terminal domain"/>
    <property type="match status" value="1"/>
</dbReference>
<evidence type="ECO:0000256" key="2">
    <source>
        <dbReference type="ARBA" id="ARBA00023125"/>
    </source>
</evidence>
<dbReference type="InterPro" id="IPR036271">
    <property type="entry name" value="Tet_transcr_reg_TetR-rel_C_sf"/>
</dbReference>
<keyword evidence="2 4" id="KW-0238">DNA-binding</keyword>
<dbReference type="InterPro" id="IPR050109">
    <property type="entry name" value="HTH-type_TetR-like_transc_reg"/>
</dbReference>
<evidence type="ECO:0000313" key="6">
    <source>
        <dbReference type="EMBL" id="MCC8427661.1"/>
    </source>
</evidence>
<dbReference type="PANTHER" id="PTHR30055:SF220">
    <property type="entry name" value="TETR-FAMILY REGULATORY PROTEIN"/>
    <property type="match status" value="1"/>
</dbReference>
<sequence length="204" mass="22009">MSPTKPRGYHHGDLREALVASGRKLLEEKGIRGFTLRECARRAEVSHAAPAHHFASMDDLLAELVRRGFAELTAAMSAEAERIKGEPAARLVGLGVGYMAFGAANPALFQLMFSREANRIELDQGEAGADGIRRLQAGIVEEILVDASAEVRQRMVDFAWASMHGFITLVLEGEIGGRDSSRGLKSRGLAVLAAMAETVVRAAR</sequence>
<evidence type="ECO:0000256" key="1">
    <source>
        <dbReference type="ARBA" id="ARBA00023015"/>
    </source>
</evidence>
<evidence type="ECO:0000256" key="3">
    <source>
        <dbReference type="ARBA" id="ARBA00023163"/>
    </source>
</evidence>
<feature type="DNA-binding region" description="H-T-H motif" evidence="4">
    <location>
        <begin position="35"/>
        <end position="54"/>
    </location>
</feature>
<evidence type="ECO:0000313" key="7">
    <source>
        <dbReference type="Proteomes" id="UP001198862"/>
    </source>
</evidence>
<dbReference type="Proteomes" id="UP001198862">
    <property type="component" value="Unassembled WGS sequence"/>
</dbReference>
<dbReference type="Pfam" id="PF13305">
    <property type="entry name" value="TetR_C_33"/>
    <property type="match status" value="1"/>
</dbReference>
<evidence type="ECO:0000256" key="4">
    <source>
        <dbReference type="PROSITE-ProRule" id="PRU00335"/>
    </source>
</evidence>
<keyword evidence="7" id="KW-1185">Reference proteome</keyword>
<dbReference type="InterPro" id="IPR025996">
    <property type="entry name" value="MT1864/Rv1816-like_C"/>
</dbReference>
<organism evidence="6 7">
    <name type="scientific">Reyranella aquatilis</name>
    <dbReference type="NCBI Taxonomy" id="2035356"/>
    <lineage>
        <taxon>Bacteria</taxon>
        <taxon>Pseudomonadati</taxon>
        <taxon>Pseudomonadota</taxon>
        <taxon>Alphaproteobacteria</taxon>
        <taxon>Hyphomicrobiales</taxon>
        <taxon>Reyranellaceae</taxon>
        <taxon>Reyranella</taxon>
    </lineage>
</organism>
<dbReference type="InterPro" id="IPR001647">
    <property type="entry name" value="HTH_TetR"/>
</dbReference>
<dbReference type="Gene3D" id="1.10.357.10">
    <property type="entry name" value="Tetracycline Repressor, domain 2"/>
    <property type="match status" value="1"/>
</dbReference>
<feature type="domain" description="HTH tetR-type" evidence="5">
    <location>
        <begin position="12"/>
        <end position="72"/>
    </location>
</feature>
<keyword evidence="1" id="KW-0805">Transcription regulation</keyword>
<dbReference type="EMBL" id="JAJISD010000001">
    <property type="protein sequence ID" value="MCC8427661.1"/>
    <property type="molecule type" value="Genomic_DNA"/>
</dbReference>
<dbReference type="InterPro" id="IPR009057">
    <property type="entry name" value="Homeodomain-like_sf"/>
</dbReference>
<dbReference type="RefSeq" id="WP_230548884.1">
    <property type="nucleotide sequence ID" value="NZ_JAJISD010000001.1"/>
</dbReference>
<proteinExistence type="predicted"/>
<comment type="caution">
    <text evidence="6">The sequence shown here is derived from an EMBL/GenBank/DDBJ whole genome shotgun (WGS) entry which is preliminary data.</text>
</comment>
<accession>A0ABS8KNK7</accession>
<protein>
    <submittedName>
        <fullName evidence="6">TetR/AcrR family transcriptional regulator</fullName>
    </submittedName>
</protein>
<dbReference type="Pfam" id="PF00440">
    <property type="entry name" value="TetR_N"/>
    <property type="match status" value="1"/>
</dbReference>
<dbReference type="SUPFAM" id="SSF46689">
    <property type="entry name" value="Homeodomain-like"/>
    <property type="match status" value="1"/>
</dbReference>
<reference evidence="6 7" key="1">
    <citation type="submission" date="2021-11" db="EMBL/GenBank/DDBJ databases">
        <authorList>
            <person name="Lee D.-H."/>
            <person name="Kim S.-B."/>
        </authorList>
    </citation>
    <scope>NUCLEOTIDE SEQUENCE [LARGE SCALE GENOMIC DNA]</scope>
    <source>
        <strain evidence="6 7">KCTC 52223</strain>
    </source>
</reference>
<keyword evidence="3" id="KW-0804">Transcription</keyword>
<evidence type="ECO:0000259" key="5">
    <source>
        <dbReference type="PROSITE" id="PS50977"/>
    </source>
</evidence>
<name>A0ABS8KNK7_9HYPH</name>
<dbReference type="PANTHER" id="PTHR30055">
    <property type="entry name" value="HTH-TYPE TRANSCRIPTIONAL REGULATOR RUTR"/>
    <property type="match status" value="1"/>
</dbReference>
<dbReference type="PROSITE" id="PS50977">
    <property type="entry name" value="HTH_TETR_2"/>
    <property type="match status" value="1"/>
</dbReference>